<evidence type="ECO:0000313" key="1">
    <source>
        <dbReference type="EMBL" id="SJZ84747.1"/>
    </source>
</evidence>
<dbReference type="RefSeq" id="WP_078712219.1">
    <property type="nucleotide sequence ID" value="NZ_FUWY01000005.1"/>
</dbReference>
<keyword evidence="2" id="KW-1185">Reference proteome</keyword>
<name>A0A1T4P086_9FIRM</name>
<dbReference type="EMBL" id="FUWY01000005">
    <property type="protein sequence ID" value="SJZ84747.1"/>
    <property type="molecule type" value="Genomic_DNA"/>
</dbReference>
<organism evidence="1 2">
    <name type="scientific">Anaerorhabdus furcosa</name>
    <dbReference type="NCBI Taxonomy" id="118967"/>
    <lineage>
        <taxon>Bacteria</taxon>
        <taxon>Bacillati</taxon>
        <taxon>Bacillota</taxon>
        <taxon>Erysipelotrichia</taxon>
        <taxon>Erysipelotrichales</taxon>
        <taxon>Erysipelotrichaceae</taxon>
        <taxon>Anaerorhabdus</taxon>
    </lineage>
</organism>
<gene>
    <name evidence="1" type="ORF">SAMN02745191_1813</name>
</gene>
<sequence length="101" mass="11131">MAKIVKKKKVKKLRLQNFTVVLFLFAALSSLGSSLFLRSYNNSLSVAKQKIDVEIASYQTENEAVKVEIQTLSSRDRVESIANDAGLGLDQNNIVTIANGE</sequence>
<reference evidence="2" key="1">
    <citation type="submission" date="2017-02" db="EMBL/GenBank/DDBJ databases">
        <authorList>
            <person name="Varghese N."/>
            <person name="Submissions S."/>
        </authorList>
    </citation>
    <scope>NUCLEOTIDE SEQUENCE [LARGE SCALE GENOMIC DNA]</scope>
    <source>
        <strain evidence="2">ATCC 25662</strain>
    </source>
</reference>
<keyword evidence="1" id="KW-0132">Cell division</keyword>
<accession>A0A1T4P086</accession>
<dbReference type="GO" id="GO:0051301">
    <property type="term" value="P:cell division"/>
    <property type="evidence" value="ECO:0007669"/>
    <property type="project" value="UniProtKB-KW"/>
</dbReference>
<dbReference type="STRING" id="118967.SAMN02745191_1813"/>
<keyword evidence="1" id="KW-0131">Cell cycle</keyword>
<protein>
    <submittedName>
        <fullName evidence="1">Cell division protein FtsL</fullName>
    </submittedName>
</protein>
<dbReference type="Proteomes" id="UP000243297">
    <property type="component" value="Unassembled WGS sequence"/>
</dbReference>
<evidence type="ECO:0000313" key="2">
    <source>
        <dbReference type="Proteomes" id="UP000243297"/>
    </source>
</evidence>
<proteinExistence type="predicted"/>
<dbReference type="AlphaFoldDB" id="A0A1T4P086"/>